<organism evidence="10 11">
    <name type="scientific">Acyrthosiphon pisum</name>
    <name type="common">Pea aphid</name>
    <dbReference type="NCBI Taxonomy" id="7029"/>
    <lineage>
        <taxon>Eukaryota</taxon>
        <taxon>Metazoa</taxon>
        <taxon>Ecdysozoa</taxon>
        <taxon>Arthropoda</taxon>
        <taxon>Hexapoda</taxon>
        <taxon>Insecta</taxon>
        <taxon>Pterygota</taxon>
        <taxon>Neoptera</taxon>
        <taxon>Paraneoptera</taxon>
        <taxon>Hemiptera</taxon>
        <taxon>Sternorrhyncha</taxon>
        <taxon>Aphidomorpha</taxon>
        <taxon>Aphidoidea</taxon>
        <taxon>Aphididae</taxon>
        <taxon>Macrosiphini</taxon>
        <taxon>Acyrthosiphon</taxon>
    </lineage>
</organism>
<evidence type="ECO:0000256" key="1">
    <source>
        <dbReference type="ARBA" id="ARBA00004123"/>
    </source>
</evidence>
<evidence type="ECO:0000256" key="4">
    <source>
        <dbReference type="ARBA" id="ARBA00023172"/>
    </source>
</evidence>
<feature type="region of interest" description="Disordered" evidence="8">
    <location>
        <begin position="1241"/>
        <end position="1265"/>
    </location>
</feature>
<protein>
    <recommendedName>
        <fullName evidence="7">Structure-specific endonuclease subunit SLX4</fullName>
    </recommendedName>
</protein>
<dbReference type="PROSITE" id="PS50097">
    <property type="entry name" value="BTB"/>
    <property type="match status" value="1"/>
</dbReference>
<dbReference type="InterPro" id="IPR011333">
    <property type="entry name" value="SKP1/BTB/POZ_sf"/>
</dbReference>
<evidence type="ECO:0000256" key="7">
    <source>
        <dbReference type="ARBA" id="ARBA00029496"/>
    </source>
</evidence>
<dbReference type="GO" id="GO:0006260">
    <property type="term" value="P:DNA replication"/>
    <property type="evidence" value="ECO:0007669"/>
    <property type="project" value="InterPro"/>
</dbReference>
<dbReference type="InterPro" id="IPR018574">
    <property type="entry name" value="Structure-sp_endonuc_su_Slx4"/>
</dbReference>
<proteinExistence type="inferred from homology"/>
<dbReference type="CDD" id="cd22999">
    <property type="entry name" value="SAP_SLX4"/>
    <property type="match status" value="1"/>
</dbReference>
<evidence type="ECO:0000313" key="10">
    <source>
        <dbReference type="EnsemblMetazoa" id="XP_029345673.1"/>
    </source>
</evidence>
<dbReference type="EnsemblMetazoa" id="XM_029489813.1">
    <property type="protein sequence ID" value="XP_029345673.1"/>
    <property type="gene ID" value="LOC100160556"/>
</dbReference>
<evidence type="ECO:0000256" key="2">
    <source>
        <dbReference type="ARBA" id="ARBA00006661"/>
    </source>
</evidence>
<dbReference type="KEGG" id="api:100160556"/>
<dbReference type="GO" id="GO:0033557">
    <property type="term" value="C:Slx1-Slx4 complex"/>
    <property type="evidence" value="ECO:0007669"/>
    <property type="project" value="InterPro"/>
</dbReference>
<keyword evidence="5" id="KW-0234">DNA repair</keyword>
<evidence type="ECO:0000256" key="5">
    <source>
        <dbReference type="ARBA" id="ARBA00023204"/>
    </source>
</evidence>
<evidence type="ECO:0000259" key="9">
    <source>
        <dbReference type="PROSITE" id="PS50097"/>
    </source>
</evidence>
<dbReference type="GeneID" id="100160556"/>
<accession>A0A8R2JRU9</accession>
<dbReference type="OrthoDB" id="1931232at2759"/>
<dbReference type="Proteomes" id="UP000007819">
    <property type="component" value="Chromosome A2"/>
</dbReference>
<feature type="region of interest" description="Disordered" evidence="8">
    <location>
        <begin position="1046"/>
        <end position="1079"/>
    </location>
</feature>
<keyword evidence="6" id="KW-0539">Nucleus</keyword>
<dbReference type="GO" id="GO:0000712">
    <property type="term" value="P:resolution of meiotic recombination intermediates"/>
    <property type="evidence" value="ECO:0007669"/>
    <property type="project" value="TreeGrafter"/>
</dbReference>
<dbReference type="PANTHER" id="PTHR21541:SF3">
    <property type="entry name" value="STRUCTURE-SPECIFIC ENDONUCLEASE SUBUNIT SLX4"/>
    <property type="match status" value="1"/>
</dbReference>
<evidence type="ECO:0000256" key="8">
    <source>
        <dbReference type="SAM" id="MobiDB-lite"/>
    </source>
</evidence>
<evidence type="ECO:0000256" key="6">
    <source>
        <dbReference type="ARBA" id="ARBA00023242"/>
    </source>
</evidence>
<reference evidence="10" key="2">
    <citation type="submission" date="2022-06" db="UniProtKB">
        <authorList>
            <consortium name="EnsemblMetazoa"/>
        </authorList>
    </citation>
    <scope>IDENTIFICATION</scope>
</reference>
<dbReference type="Gene3D" id="3.30.710.10">
    <property type="entry name" value="Potassium Channel Kv1.1, Chain A"/>
    <property type="match status" value="1"/>
</dbReference>
<evidence type="ECO:0000256" key="3">
    <source>
        <dbReference type="ARBA" id="ARBA00022763"/>
    </source>
</evidence>
<dbReference type="Pfam" id="PF09494">
    <property type="entry name" value="Slx4"/>
    <property type="match status" value="1"/>
</dbReference>
<dbReference type="InterPro" id="IPR000210">
    <property type="entry name" value="BTB/POZ_dom"/>
</dbReference>
<keyword evidence="11" id="KW-1185">Reference proteome</keyword>
<keyword evidence="4" id="KW-0233">DNA recombination</keyword>
<feature type="domain" description="BTB" evidence="9">
    <location>
        <begin position="397"/>
        <end position="467"/>
    </location>
</feature>
<dbReference type="RefSeq" id="XP_029345673.1">
    <property type="nucleotide sequence ID" value="XM_029489813.1"/>
</dbReference>
<dbReference type="GO" id="GO:0006281">
    <property type="term" value="P:DNA repair"/>
    <property type="evidence" value="ECO:0007669"/>
    <property type="project" value="UniProtKB-KW"/>
</dbReference>
<comment type="similarity">
    <text evidence="2">Belongs to the SLX4 family.</text>
</comment>
<sequence length="1368" mass="154960">MNLFSQSKLTLKLKKQNSNSALPTDPANKCQDLTTSDSVKSEYNNLPNNSLLSENDSFVEMLHSVRPQDEKTTMSQSVFKTSPDQNVPDVINESKQCPVCLQMIDIKNFINHVKSCGTSHNLSSEVLIKAVDLQERQTAEREALGLPKLAKSKDVKIKKKCTKQTKLKIGNDSNFDLAIAMSMSLQESKEAEIIKESENLLEAGLEAEAIEKRKTLESFGFISNQPIKSKSKNFYKTNSLLFKQTQEDRQKRITEKVAMILIDCDTLSPETSLNDCPNIKLRSKYLNKIRNPNCVLWKKSLLEEDNVFEFYVKNVSKFISPSESNGLQNIVRFPLHEDTIKQEPNTTDEEVSNTLHAVLDDSNVFKENVTHHTIVGNKTMPEYSSKWKSMIGSQFMSDITIFSKDEHEIPAHILVLHVQCPDILNDIITEESGTHKSKKMIMWSEYTYEACMAFLELIYSGQEQLISPEYRRDYLHLVTRYNVQIVIHDDDGKHGWFSEEYDKASKRKSSELYSTDNKRYRAHSPDMFMTDNTSEEIGYMSSNFLGTTVNDEKSLSVLKTKQWLYNCNQSQRHNSSFTGNLDINVPPQTISPMKSPAHSFHSASTVHIQLTPTSTQNDYNMDIDSNDVHISPTLDIGRVSPKSLSVDESSTKADLKLNNIKNVPIDLEIPSDKISTLTNSRKEPELITIISDSDNESIDMILSRYNGTSYDRNINLSNENYCTPFQASIKRMKNVFPFNSVDKSNAISVIELNDSSLDSIHSVSPNILHQRNCNTKLGNSFVNKSTTSTPRTTTFINIDDENTVISTVPKFLFTNRTNAQIPPSSNTNFIDLINDSSSDSIYTIDKIKNDSLLTSFSTLPLNNNAQQNCQNSSTSVSNAPRKINSPSHDSLTTNFETNNCVSIASPLRGGDIRSNCSYPINDGDYYANINTKTNEDFCSTNFSSNTISPKCSNSKLLSKFTEQLFQCKDMPSTFLNTSPINNVENSDDISDTIWSDKTNVLDKSNSYFEQLKNILSKKNIISPSNNLVNSPVYIKEPVDLTTCSSSEYTSFRPQSSQIETDQSPITSQTTSNEKEDEQNKSAFEQIIDDPWMDYNDWQPVNISPQYVSPVLSEKNSPVLVNDSEVLSTPQKIVNHINMDLQTSPPTISSNVDIVNHQMKNAVTPNKYGSRISTPKSLRRVQSESVIGTNGQITPLPNYSTMKTPDLRKEFERYGLKDLGRRKGKLILRHIYDVTHPKYDSEEAKCVEDSEQYSDSSDSSEPGMPLYEAGDYDELETYSQTNLSNKTSIDMGFRDLLRVNENLHKKILCYEPIWIEELKDDLKQYNVNISMQKLMTFLDDKCVSFRSKSINDQRKKLAAKKNTKRKKLF</sequence>
<dbReference type="Pfam" id="PF00651">
    <property type="entry name" value="BTB"/>
    <property type="match status" value="1"/>
</dbReference>
<reference evidence="11" key="1">
    <citation type="submission" date="2010-06" db="EMBL/GenBank/DDBJ databases">
        <authorList>
            <person name="Jiang H."/>
            <person name="Abraham K."/>
            <person name="Ali S."/>
            <person name="Alsbrooks S.L."/>
            <person name="Anim B.N."/>
            <person name="Anosike U.S."/>
            <person name="Attaway T."/>
            <person name="Bandaranaike D.P."/>
            <person name="Battles P.K."/>
            <person name="Bell S.N."/>
            <person name="Bell A.V."/>
            <person name="Beltran B."/>
            <person name="Bickham C."/>
            <person name="Bustamante Y."/>
            <person name="Caleb T."/>
            <person name="Canada A."/>
            <person name="Cardenas V."/>
            <person name="Carter K."/>
            <person name="Chacko J."/>
            <person name="Chandrabose M.N."/>
            <person name="Chavez D."/>
            <person name="Chavez A."/>
            <person name="Chen L."/>
            <person name="Chu H.-S."/>
            <person name="Claassen K.J."/>
            <person name="Cockrell R."/>
            <person name="Collins M."/>
            <person name="Cooper J.A."/>
            <person name="Cree A."/>
            <person name="Curry S.M."/>
            <person name="Da Y."/>
            <person name="Dao M.D."/>
            <person name="Das B."/>
            <person name="Davila M.-L."/>
            <person name="Davy-Carroll L."/>
            <person name="Denson S."/>
            <person name="Dinh H."/>
            <person name="Ebong V.E."/>
            <person name="Edwards J.R."/>
            <person name="Egan A."/>
            <person name="El-Daye J."/>
            <person name="Escobedo L."/>
            <person name="Fernandez S."/>
            <person name="Fernando P.R."/>
            <person name="Flagg N."/>
            <person name="Forbes L.D."/>
            <person name="Fowler R.G."/>
            <person name="Fu Q."/>
            <person name="Gabisi R.A."/>
            <person name="Ganer J."/>
            <person name="Garbino Pronczuk A."/>
            <person name="Garcia R.M."/>
            <person name="Garner T."/>
            <person name="Garrett T.E."/>
            <person name="Gonzalez D.A."/>
            <person name="Hamid H."/>
            <person name="Hawkins E.S."/>
            <person name="Hirani K."/>
            <person name="Hogues M.E."/>
            <person name="Hollins B."/>
            <person name="Hsiao C.-H."/>
            <person name="Jabil R."/>
            <person name="James M.L."/>
            <person name="Jhangiani S.N."/>
            <person name="Johnson B."/>
            <person name="Johnson Q."/>
            <person name="Joshi V."/>
            <person name="Kalu J.B."/>
            <person name="Kam C."/>
            <person name="Kashfia A."/>
            <person name="Keebler J."/>
            <person name="Kisamo H."/>
            <person name="Kovar C.L."/>
            <person name="Lago L.A."/>
            <person name="Lai C.-Y."/>
            <person name="Laidlaw J."/>
            <person name="Lara F."/>
            <person name="Le T.-K."/>
            <person name="Lee S.L."/>
            <person name="Legall F.H."/>
            <person name="Lemon S.J."/>
            <person name="Lewis L.R."/>
            <person name="Li B."/>
            <person name="Liu Y."/>
            <person name="Liu Y.-S."/>
            <person name="Lopez J."/>
            <person name="Lozado R.J."/>
            <person name="Lu J."/>
            <person name="Madu R.C."/>
            <person name="Maheshwari M."/>
            <person name="Maheshwari R."/>
            <person name="Malloy K."/>
            <person name="Martinez E."/>
            <person name="Mathew T."/>
            <person name="Mercado I.C."/>
            <person name="Mercado C."/>
            <person name="Meyer B."/>
            <person name="Montgomery K."/>
            <person name="Morgan M.B."/>
            <person name="Munidasa M."/>
            <person name="Nazareth L.V."/>
            <person name="Nelson J."/>
            <person name="Ng B.M."/>
            <person name="Nguyen N.B."/>
            <person name="Nguyen P.Q."/>
            <person name="Nguyen T."/>
            <person name="Obregon M."/>
            <person name="Okwuonu G.O."/>
            <person name="Onwere C.G."/>
            <person name="Orozco G."/>
            <person name="Parra A."/>
            <person name="Patel S."/>
            <person name="Patil S."/>
            <person name="Perez A."/>
            <person name="Perez Y."/>
            <person name="Pham C."/>
            <person name="Primus E.L."/>
            <person name="Pu L.-L."/>
            <person name="Puazo M."/>
            <person name="Qin X."/>
            <person name="Quiroz J.B."/>
            <person name="Reese J."/>
            <person name="Richards S."/>
            <person name="Rives C.M."/>
            <person name="Robberts R."/>
            <person name="Ruiz S.J."/>
            <person name="Ruiz M.J."/>
            <person name="Santibanez J."/>
            <person name="Schneider B.W."/>
            <person name="Sisson I."/>
            <person name="Smith M."/>
            <person name="Sodergren E."/>
            <person name="Song X.-Z."/>
            <person name="Song B.B."/>
            <person name="Summersgill H."/>
            <person name="Thelus R."/>
            <person name="Thornton R.D."/>
            <person name="Trejos Z.Y."/>
            <person name="Usmani K."/>
            <person name="Vattathil S."/>
            <person name="Villasana D."/>
            <person name="Walker D.L."/>
            <person name="Wang S."/>
            <person name="Wang K."/>
            <person name="White C.S."/>
            <person name="Williams A.C."/>
            <person name="Williamson J."/>
            <person name="Wilson K."/>
            <person name="Woghiren I.O."/>
            <person name="Woodworth J.R."/>
            <person name="Worley K.C."/>
            <person name="Wright R.A."/>
            <person name="Wu W."/>
            <person name="Young L."/>
            <person name="Zhang L."/>
            <person name="Zhang J."/>
            <person name="Zhu Y."/>
            <person name="Muzny D.M."/>
            <person name="Weinstock G."/>
            <person name="Gibbs R.A."/>
        </authorList>
    </citation>
    <scope>NUCLEOTIDE SEQUENCE [LARGE SCALE GENOMIC DNA]</scope>
    <source>
        <strain evidence="11">LSR1</strain>
    </source>
</reference>
<evidence type="ECO:0000313" key="11">
    <source>
        <dbReference type="Proteomes" id="UP000007819"/>
    </source>
</evidence>
<comment type="subcellular location">
    <subcellularLocation>
        <location evidence="1">Nucleus</location>
    </subcellularLocation>
</comment>
<dbReference type="SUPFAM" id="SSF54695">
    <property type="entry name" value="POZ domain"/>
    <property type="match status" value="1"/>
</dbReference>
<name>A0A8R2JRU9_ACYPI</name>
<keyword evidence="3" id="KW-0227">DNA damage</keyword>
<dbReference type="PANTHER" id="PTHR21541">
    <property type="entry name" value="BTB POZ DOMAIN CONTAINING 12"/>
    <property type="match status" value="1"/>
</dbReference>
<feature type="compositionally biased region" description="Polar residues" evidence="8">
    <location>
        <begin position="1046"/>
        <end position="1071"/>
    </location>
</feature>